<evidence type="ECO:0000313" key="2">
    <source>
        <dbReference type="Proteomes" id="UP000823749"/>
    </source>
</evidence>
<sequence>MAQGLLLPLDMIKEKESSLDRLERTTVSHGIRAIQKMVEVCGRARQGDAEVTKLTAENAKLLGEVNRLGEENFKFKDTAVQLGR</sequence>
<dbReference type="AlphaFoldDB" id="A0AAV6JX40"/>
<keyword evidence="2" id="KW-1185">Reference proteome</keyword>
<dbReference type="Proteomes" id="UP000823749">
    <property type="component" value="Chromosome 6"/>
</dbReference>
<proteinExistence type="predicted"/>
<accession>A0AAV6JX40</accession>
<evidence type="ECO:0000313" key="1">
    <source>
        <dbReference type="EMBL" id="KAG5544712.1"/>
    </source>
</evidence>
<organism evidence="1 2">
    <name type="scientific">Rhododendron griersonianum</name>
    <dbReference type="NCBI Taxonomy" id="479676"/>
    <lineage>
        <taxon>Eukaryota</taxon>
        <taxon>Viridiplantae</taxon>
        <taxon>Streptophyta</taxon>
        <taxon>Embryophyta</taxon>
        <taxon>Tracheophyta</taxon>
        <taxon>Spermatophyta</taxon>
        <taxon>Magnoliopsida</taxon>
        <taxon>eudicotyledons</taxon>
        <taxon>Gunneridae</taxon>
        <taxon>Pentapetalae</taxon>
        <taxon>asterids</taxon>
        <taxon>Ericales</taxon>
        <taxon>Ericaceae</taxon>
        <taxon>Ericoideae</taxon>
        <taxon>Rhodoreae</taxon>
        <taxon>Rhododendron</taxon>
    </lineage>
</organism>
<gene>
    <name evidence="1" type="ORF">RHGRI_017232</name>
</gene>
<name>A0AAV6JX40_9ERIC</name>
<protein>
    <submittedName>
        <fullName evidence="1">Uncharacterized protein</fullName>
    </submittedName>
</protein>
<comment type="caution">
    <text evidence="1">The sequence shown here is derived from an EMBL/GenBank/DDBJ whole genome shotgun (WGS) entry which is preliminary data.</text>
</comment>
<dbReference type="EMBL" id="JACTNZ010000006">
    <property type="protein sequence ID" value="KAG5544712.1"/>
    <property type="molecule type" value="Genomic_DNA"/>
</dbReference>
<reference evidence="1 2" key="1">
    <citation type="submission" date="2020-08" db="EMBL/GenBank/DDBJ databases">
        <title>Plant Genome Project.</title>
        <authorList>
            <person name="Zhang R.-G."/>
        </authorList>
    </citation>
    <scope>NUCLEOTIDE SEQUENCE [LARGE SCALE GENOMIC DNA]</scope>
    <source>
        <strain evidence="1">WSP0</strain>
        <tissue evidence="1">Leaf</tissue>
    </source>
</reference>